<accession>A0A223N3M0</accession>
<dbReference type="KEGG" id="vqi:CCZ37_18225"/>
<dbReference type="EMBL" id="CP022742">
    <property type="protein sequence ID" value="ASU24379.1"/>
    <property type="molecule type" value="Genomic_DNA"/>
</dbReference>
<proteinExistence type="predicted"/>
<name>A0A223N3M0_9VIBR</name>
<dbReference type="AlphaFoldDB" id="A0A223N3M0"/>
<evidence type="ECO:0008006" key="3">
    <source>
        <dbReference type="Google" id="ProtNLM"/>
    </source>
</evidence>
<dbReference type="SUPFAM" id="SSF53271">
    <property type="entry name" value="PRTase-like"/>
    <property type="match status" value="1"/>
</dbReference>
<keyword evidence="2" id="KW-1185">Reference proteome</keyword>
<dbReference type="RefSeq" id="WP_094501965.1">
    <property type="nucleotide sequence ID" value="NZ_CAWNHI010000002.1"/>
</dbReference>
<reference evidence="1 2" key="1">
    <citation type="submission" date="2017-08" db="EMBL/GenBank/DDBJ databases">
        <title>The Vibrio qinghaiensis sp.-Q67 is a luminous bacteria isolated firstly from Qinghai lake, Qinghai province, China, which has been proved to be very sensitive to detect environmental and food pollutants. Therefore, complete genome analysis of V. qinghaiensis sp.-Q67 highlights the potential application of this strain on detection of hazards in the contaminated environments.</title>
        <authorList>
            <person name="Gong L."/>
        </authorList>
    </citation>
    <scope>NUCLEOTIDE SEQUENCE [LARGE SCALE GENOMIC DNA]</scope>
    <source>
        <strain evidence="1 2">Q67</strain>
    </source>
</reference>
<dbReference type="InterPro" id="IPR029057">
    <property type="entry name" value="PRTase-like"/>
</dbReference>
<dbReference type="Proteomes" id="UP000215148">
    <property type="component" value="Chromosome 2"/>
</dbReference>
<organism evidence="1 2">
    <name type="scientific">Vibrio qinghaiensis</name>
    <dbReference type="NCBI Taxonomy" id="2025808"/>
    <lineage>
        <taxon>Bacteria</taxon>
        <taxon>Pseudomonadati</taxon>
        <taxon>Pseudomonadota</taxon>
        <taxon>Gammaproteobacteria</taxon>
        <taxon>Vibrionales</taxon>
        <taxon>Vibrionaceae</taxon>
        <taxon>Vibrio</taxon>
    </lineage>
</organism>
<gene>
    <name evidence="1" type="ORF">CCZ37_18225</name>
</gene>
<sequence>MHKNSIKMSPFRVDLSDVGLLGEIVIPTANITNLDLVFINDLQLKKTENFYLSRGHRYYYQLTCFELTLDIFDYYHRINETNNIHIKYILLDHIFNGLLRILDILVIYQEKDAIKYHIRKVQEIAVEIVNYLTGKDINTLGNYIVSLPQSIARLTPRVYLEGDNHLLTLISIMKIPRFDICVGILFGGAANAAIYSAYHLSQLNYIKISCYDDISNSNHYIWGNELDLNTSVLVLDDNCGTGKTLNLTKCILKDYYKINAKIAAIELHWEKLLRVKGYQHQDTVFDLAKLDYLTPWNVRHHNLLKQLIQQDKVSKNNKTTIKEWLSYSKNVLNILSTLGIHDSAFESMITYCSQLEHH</sequence>
<evidence type="ECO:0000313" key="2">
    <source>
        <dbReference type="Proteomes" id="UP000215148"/>
    </source>
</evidence>
<dbReference type="Gene3D" id="3.40.50.2020">
    <property type="match status" value="1"/>
</dbReference>
<protein>
    <recommendedName>
        <fullName evidence="3">Phosphoribosyltransferase domain-containing protein</fullName>
    </recommendedName>
</protein>
<evidence type="ECO:0000313" key="1">
    <source>
        <dbReference type="EMBL" id="ASU24379.1"/>
    </source>
</evidence>